<dbReference type="InterPro" id="IPR039426">
    <property type="entry name" value="TonB-dep_rcpt-like"/>
</dbReference>
<dbReference type="InterPro" id="IPR037066">
    <property type="entry name" value="Plug_dom_sf"/>
</dbReference>
<evidence type="ECO:0000256" key="5">
    <source>
        <dbReference type="ARBA" id="ARBA00023136"/>
    </source>
</evidence>
<evidence type="ECO:0000256" key="6">
    <source>
        <dbReference type="ARBA" id="ARBA00023237"/>
    </source>
</evidence>
<evidence type="ECO:0000256" key="1">
    <source>
        <dbReference type="ARBA" id="ARBA00004571"/>
    </source>
</evidence>
<evidence type="ECO:0000256" key="3">
    <source>
        <dbReference type="ARBA" id="ARBA00022452"/>
    </source>
</evidence>
<dbReference type="SUPFAM" id="SSF49464">
    <property type="entry name" value="Carboxypeptidase regulatory domain-like"/>
    <property type="match status" value="1"/>
</dbReference>
<dbReference type="NCBIfam" id="TIGR04056">
    <property type="entry name" value="OMP_RagA_SusC"/>
    <property type="match status" value="1"/>
</dbReference>
<organism evidence="9 10">
    <name type="scientific">Flavivirga amylovorans</name>
    <dbReference type="NCBI Taxonomy" id="870486"/>
    <lineage>
        <taxon>Bacteria</taxon>
        <taxon>Pseudomonadati</taxon>
        <taxon>Bacteroidota</taxon>
        <taxon>Flavobacteriia</taxon>
        <taxon>Flavobacteriales</taxon>
        <taxon>Flavobacteriaceae</taxon>
        <taxon>Flavivirga</taxon>
    </lineage>
</organism>
<dbReference type="RefSeq" id="WP_303280364.1">
    <property type="nucleotide sequence ID" value="NZ_BAABCZ010000016.1"/>
</dbReference>
<keyword evidence="3 7" id="KW-1134">Transmembrane beta strand</keyword>
<keyword evidence="2 7" id="KW-0813">Transport</keyword>
<dbReference type="Gene3D" id="2.60.40.1120">
    <property type="entry name" value="Carboxypeptidase-like, regulatory domain"/>
    <property type="match status" value="1"/>
</dbReference>
<dbReference type="NCBIfam" id="TIGR04057">
    <property type="entry name" value="SusC_RagA_signa"/>
    <property type="match status" value="1"/>
</dbReference>
<dbReference type="Proteomes" id="UP001176891">
    <property type="component" value="Unassembled WGS sequence"/>
</dbReference>
<dbReference type="Gene3D" id="2.40.170.20">
    <property type="entry name" value="TonB-dependent receptor, beta-barrel domain"/>
    <property type="match status" value="1"/>
</dbReference>
<dbReference type="SUPFAM" id="SSF56935">
    <property type="entry name" value="Porins"/>
    <property type="match status" value="1"/>
</dbReference>
<evidence type="ECO:0000256" key="7">
    <source>
        <dbReference type="PROSITE-ProRule" id="PRU01360"/>
    </source>
</evidence>
<dbReference type="Gene3D" id="2.170.130.10">
    <property type="entry name" value="TonB-dependent receptor, plug domain"/>
    <property type="match status" value="1"/>
</dbReference>
<accession>A0ABT8WVW0</accession>
<dbReference type="InterPro" id="IPR023997">
    <property type="entry name" value="TonB-dep_OMP_SusC/RagA_CS"/>
</dbReference>
<comment type="caution">
    <text evidence="9">The sequence shown here is derived from an EMBL/GenBank/DDBJ whole genome shotgun (WGS) entry which is preliminary data.</text>
</comment>
<keyword evidence="4 7" id="KW-0812">Transmembrane</keyword>
<name>A0ABT8WVW0_9FLAO</name>
<comment type="similarity">
    <text evidence="7">Belongs to the TonB-dependent receptor family.</text>
</comment>
<proteinExistence type="inferred from homology"/>
<dbReference type="InterPro" id="IPR008969">
    <property type="entry name" value="CarboxyPept-like_regulatory"/>
</dbReference>
<dbReference type="Pfam" id="PF13715">
    <property type="entry name" value="CarbopepD_reg_2"/>
    <property type="match status" value="1"/>
</dbReference>
<reference evidence="9" key="1">
    <citation type="submission" date="2023-07" db="EMBL/GenBank/DDBJ databases">
        <title>Two novel species in the genus Flavivirga.</title>
        <authorList>
            <person name="Kwon K."/>
        </authorList>
    </citation>
    <scope>NUCLEOTIDE SEQUENCE</scope>
    <source>
        <strain evidence="9">KACC 14157</strain>
    </source>
</reference>
<keyword evidence="6 7" id="KW-0998">Cell outer membrane</keyword>
<dbReference type="InterPro" id="IPR012910">
    <property type="entry name" value="Plug_dom"/>
</dbReference>
<gene>
    <name evidence="9" type="ORF">Q4Q39_00240</name>
</gene>
<keyword evidence="5 7" id="KW-0472">Membrane</keyword>
<evidence type="ECO:0000313" key="9">
    <source>
        <dbReference type="EMBL" id="MDO5985818.1"/>
    </source>
</evidence>
<evidence type="ECO:0000256" key="4">
    <source>
        <dbReference type="ARBA" id="ARBA00022692"/>
    </source>
</evidence>
<evidence type="ECO:0000259" key="8">
    <source>
        <dbReference type="Pfam" id="PF07715"/>
    </source>
</evidence>
<protein>
    <submittedName>
        <fullName evidence="9">SusC/RagA family TonB-linked outer membrane protein</fullName>
    </submittedName>
</protein>
<dbReference type="InterPro" id="IPR036942">
    <property type="entry name" value="Beta-barrel_TonB_sf"/>
</dbReference>
<keyword evidence="10" id="KW-1185">Reference proteome</keyword>
<dbReference type="PROSITE" id="PS52016">
    <property type="entry name" value="TONB_DEPENDENT_REC_3"/>
    <property type="match status" value="1"/>
</dbReference>
<evidence type="ECO:0000256" key="2">
    <source>
        <dbReference type="ARBA" id="ARBA00022448"/>
    </source>
</evidence>
<evidence type="ECO:0000313" key="10">
    <source>
        <dbReference type="Proteomes" id="UP001176891"/>
    </source>
</evidence>
<feature type="domain" description="TonB-dependent receptor plug" evidence="8">
    <location>
        <begin position="244"/>
        <end position="363"/>
    </location>
</feature>
<dbReference type="Pfam" id="PF07715">
    <property type="entry name" value="Plug"/>
    <property type="match status" value="1"/>
</dbReference>
<dbReference type="InterPro" id="IPR023996">
    <property type="entry name" value="TonB-dep_OMP_SusC/RagA"/>
</dbReference>
<sequence length="1232" mass="136991">MKKLLNYACGISSFLLKSNKKMGLTYVFLFVSLLQVNATPNSQPKISIDLENVTIKEVFLHIQSVSDYKFLYNTKHLDVNKKTSIKTSRESIEKILNILFKDVIDIDYEIIKNQVILKKRTLKAANSTIIRQSMQQNEVTGTVSDKNGLPLSGLTVYVSDREPASGQIQSDFIIRGTTTDFDGKFTLKAVTGYYLVVSGLGYKMSIQQITADTTVYDITLQEQTNELNEVVVVSSGYKEISKERVTGAYVGIKKSQLEKPASSISERLVGVVAGLQSTINPDGSIDFQVRGLSSLGANQKPLIVVDGFPIEGGFNPSDEVLGSGNPNIIGGFNTINPNDVESVTVLKDAAATSIWGAQAANGVIVITTKKGKKGKTSVSVSSFVRASSKIDLDYALTRASSADVIAYEQQAFDTDFFGSVFGGLPGMSASGRDLIPRSQAIVAMNEARLGRITDTERDVTLAMLANLDNSQQIKDYLLEAPLTTQHNISISGGNDRMTNSLSLLYEDRNGFYIGDETKRYLVNFNNRTNLSKNLIFDFGAMLQHNDIDTDSGDMLNTIRSLAPWDMLKNTDGSLTDMSYLQYYRPNLDVFVPFESFPYSDWSYNPIAEVQGRSFNTKELNARINAGLTLDIIKGLQLSSRIQYEIYNSNAENYYSDKTFEVRRFINETSGPEWNSGGIPTQLVPSGGILEQGKSEIRSYNFRNQLSFNRTFGEKHNIYFVGGTELRSRVRTTTANPPAFGYDPETLVTSELLGNINTATLWDFTPGRFANLLYNFSLAPEHQFTESTDRFFSLYGDLSYTFNDKYTIKGNYRTDASNTIAPDPSLRYNPFWSVGLGWNIGKEDFMDNIGWLDKLYIRSNYGIQGNIIPSASFSPLINLGGSLDDVTNQLTAQIVDFGNPELRWEETKSFNIATDFSILSGKINGSIDFYRKEGVDLLVDQGIPTVYGTGQQLLNNGRMVNKGIDISLGTYIPIKGQDIVWSGNFTFSHNKNEVTQFVRGPYRPFELYSGPTTSYREGFDANTLWAYQYAGLFDNGSGNMVPSVFGENGSQAQIGTSVPGDARNFFTNQGTTNAPTVIGIRNAFKIYDFDLSFIITGKFGHVFRRQGFNYYAYTGGGNTIVNEKYGEVANGDPNSIIPIPDGREQNYSFYGTFHPYMDYLTQDASHIRIQEVNLTYSLPKRITDKLGLNALSFYTQANNLGVILFNDFNEDPEFPKGTLRPQATYTFGMNLNF</sequence>
<comment type="subcellular location">
    <subcellularLocation>
        <location evidence="1 7">Cell outer membrane</location>
        <topology evidence="1 7">Multi-pass membrane protein</topology>
    </subcellularLocation>
</comment>
<dbReference type="EMBL" id="JAUOEM010000001">
    <property type="protein sequence ID" value="MDO5985818.1"/>
    <property type="molecule type" value="Genomic_DNA"/>
</dbReference>